<proteinExistence type="predicted"/>
<dbReference type="Proteomes" id="UP000222168">
    <property type="component" value="Unassembled WGS sequence"/>
</dbReference>
<evidence type="ECO:0000313" key="3">
    <source>
        <dbReference type="Proteomes" id="UP000222168"/>
    </source>
</evidence>
<accession>A0A2D0K837</accession>
<organism evidence="2 3">
    <name type="scientific">Xenorhabdus ishibashii</name>
    <dbReference type="NCBI Taxonomy" id="1034471"/>
    <lineage>
        <taxon>Bacteria</taxon>
        <taxon>Pseudomonadati</taxon>
        <taxon>Pseudomonadota</taxon>
        <taxon>Gammaproteobacteria</taxon>
        <taxon>Enterobacterales</taxon>
        <taxon>Morganellaceae</taxon>
        <taxon>Xenorhabdus</taxon>
    </lineage>
</organism>
<name>A0A2D0K837_9GAMM</name>
<protein>
    <submittedName>
        <fullName evidence="2">Uncharacterized protein</fullName>
    </submittedName>
</protein>
<evidence type="ECO:0000313" key="1">
    <source>
        <dbReference type="EMBL" id="PHM59519.1"/>
    </source>
</evidence>
<dbReference type="EMBL" id="NJAK01000003">
    <property type="protein sequence ID" value="PHM59519.1"/>
    <property type="molecule type" value="Genomic_DNA"/>
</dbReference>
<dbReference type="EMBL" id="NJAK01000003">
    <property type="protein sequence ID" value="PHM59543.1"/>
    <property type="molecule type" value="Genomic_DNA"/>
</dbReference>
<reference evidence="2 3" key="1">
    <citation type="journal article" date="2017" name="Nat. Microbiol.">
        <title>Natural product diversity associated with the nematode symbionts Photorhabdus and Xenorhabdus.</title>
        <authorList>
            <person name="Tobias N.J."/>
            <person name="Wolff H."/>
            <person name="Djahanschiri B."/>
            <person name="Grundmann F."/>
            <person name="Kronenwerth M."/>
            <person name="Shi Y.M."/>
            <person name="Simonyi S."/>
            <person name="Grun P."/>
            <person name="Shapiro-Ilan D."/>
            <person name="Pidot S.J."/>
            <person name="Stinear T.P."/>
            <person name="Ebersberger I."/>
            <person name="Bode H.B."/>
        </authorList>
    </citation>
    <scope>NUCLEOTIDE SEQUENCE [LARGE SCALE GENOMIC DNA]</scope>
    <source>
        <strain evidence="2 3">DSM 22670</strain>
    </source>
</reference>
<keyword evidence="3" id="KW-1185">Reference proteome</keyword>
<comment type="caution">
    <text evidence="2">The sequence shown here is derived from an EMBL/GenBank/DDBJ whole genome shotgun (WGS) entry which is preliminary data.</text>
</comment>
<sequence>MKQIYMTRSGGSVRSILTVYSDGTKFKLHYLILGRTNPTKAEKAKGVKSQRFEILNNEFLFDSVNDINFIMLPVQKLTNRFKNEYLYRNKKDEI</sequence>
<gene>
    <name evidence="1" type="ORF">Xish_03638</name>
    <name evidence="2" type="ORF">Xish_03662</name>
</gene>
<dbReference type="AlphaFoldDB" id="A0A2D0K837"/>
<evidence type="ECO:0000313" key="2">
    <source>
        <dbReference type="EMBL" id="PHM59543.1"/>
    </source>
</evidence>